<dbReference type="EMBL" id="DXAW01000139">
    <property type="protein sequence ID" value="HIZ86445.1"/>
    <property type="molecule type" value="Genomic_DNA"/>
</dbReference>
<evidence type="ECO:0000256" key="3">
    <source>
        <dbReference type="ARBA" id="ARBA00022793"/>
    </source>
</evidence>
<gene>
    <name evidence="7 9" type="primary">pyrF</name>
    <name evidence="9" type="ORF">IAC04_08135</name>
</gene>
<keyword evidence="5 7" id="KW-0456">Lyase</keyword>
<dbReference type="NCBIfam" id="TIGR02127">
    <property type="entry name" value="pyrF_sub2"/>
    <property type="match status" value="1"/>
</dbReference>
<dbReference type="SUPFAM" id="SSF51366">
    <property type="entry name" value="Ribulose-phoshate binding barrel"/>
    <property type="match status" value="1"/>
</dbReference>
<comment type="similarity">
    <text evidence="2 7">Belongs to the OMP decarboxylase family. Type 2 subfamily.</text>
</comment>
<evidence type="ECO:0000313" key="9">
    <source>
        <dbReference type="EMBL" id="HIZ86445.1"/>
    </source>
</evidence>
<evidence type="ECO:0000259" key="8">
    <source>
        <dbReference type="SMART" id="SM00934"/>
    </source>
</evidence>
<dbReference type="InterPro" id="IPR013785">
    <property type="entry name" value="Aldolase_TIM"/>
</dbReference>
<evidence type="ECO:0000256" key="7">
    <source>
        <dbReference type="HAMAP-Rule" id="MF_01215"/>
    </source>
</evidence>
<sequence length="278" mass="30547">MNYTELYENIQRKGSFLCVGLDTDPEKIPACVREHHGDASMLAFNKAIIDATAEYAVAYKPNIAFYEAEGVAGWQQLAETVRYIRTQYPDILIIADAKRGDIGNTADRYAKAFFDTMDFDAVTLAPYMGSDSIRPFLKHSGRWGIVLAMTSNKSAEEFETLPLSDGMPMYERVIRDTVRNVDTEFGDSRERLMFVVGATRPKKLAEIRRYCPDHFFLVPGVGAQGGSLEEVARCGLNSHCGLLVNSSRGIIYASSGEDFAAAAGAAAADLAAQMRALL</sequence>
<dbReference type="Pfam" id="PF00215">
    <property type="entry name" value="OMPdecase"/>
    <property type="match status" value="1"/>
</dbReference>
<evidence type="ECO:0000256" key="5">
    <source>
        <dbReference type="ARBA" id="ARBA00023239"/>
    </source>
</evidence>
<evidence type="ECO:0000313" key="10">
    <source>
        <dbReference type="Proteomes" id="UP000824115"/>
    </source>
</evidence>
<dbReference type="HAMAP" id="MF_01215">
    <property type="entry name" value="OMPdecase_type2"/>
    <property type="match status" value="1"/>
</dbReference>
<organism evidence="9 10">
    <name type="scientific">Candidatus Coprenecus stercoravium</name>
    <dbReference type="NCBI Taxonomy" id="2840735"/>
    <lineage>
        <taxon>Bacteria</taxon>
        <taxon>Pseudomonadati</taxon>
        <taxon>Bacteroidota</taxon>
        <taxon>Bacteroidia</taxon>
        <taxon>Bacteroidales</taxon>
        <taxon>Rikenellaceae</taxon>
        <taxon>Rikenellaceae incertae sedis</taxon>
        <taxon>Candidatus Coprenecus</taxon>
    </lineage>
</organism>
<dbReference type="PROSITE" id="PS00156">
    <property type="entry name" value="OMPDECASE"/>
    <property type="match status" value="1"/>
</dbReference>
<feature type="active site" description="Proton donor" evidence="7">
    <location>
        <position position="98"/>
    </location>
</feature>
<dbReference type="InterPro" id="IPR011995">
    <property type="entry name" value="OMPdecase_type-2"/>
</dbReference>
<evidence type="ECO:0000256" key="4">
    <source>
        <dbReference type="ARBA" id="ARBA00022975"/>
    </source>
</evidence>
<dbReference type="GO" id="GO:0006207">
    <property type="term" value="P:'de novo' pyrimidine nucleobase biosynthetic process"/>
    <property type="evidence" value="ECO:0007669"/>
    <property type="project" value="InterPro"/>
</dbReference>
<dbReference type="PANTHER" id="PTHR43375">
    <property type="entry name" value="OROTIDINE 5'-PHOSPHATE DECARBOXYLASE"/>
    <property type="match status" value="1"/>
</dbReference>
<dbReference type="GO" id="GO:0004590">
    <property type="term" value="F:orotidine-5'-phosphate decarboxylase activity"/>
    <property type="evidence" value="ECO:0007669"/>
    <property type="project" value="UniProtKB-UniRule"/>
</dbReference>
<dbReference type="InterPro" id="IPR011060">
    <property type="entry name" value="RibuloseP-bd_barrel"/>
</dbReference>
<keyword evidence="4 7" id="KW-0665">Pyrimidine biosynthesis</keyword>
<comment type="caution">
    <text evidence="9">The sequence shown here is derived from an EMBL/GenBank/DDBJ whole genome shotgun (WGS) entry which is preliminary data.</text>
</comment>
<dbReference type="AlphaFoldDB" id="A0A9D2GS56"/>
<dbReference type="GO" id="GO:0044205">
    <property type="term" value="P:'de novo' UMP biosynthetic process"/>
    <property type="evidence" value="ECO:0007669"/>
    <property type="project" value="UniProtKB-UniRule"/>
</dbReference>
<reference evidence="9" key="2">
    <citation type="submission" date="2021-04" db="EMBL/GenBank/DDBJ databases">
        <authorList>
            <person name="Gilroy R."/>
        </authorList>
    </citation>
    <scope>NUCLEOTIDE SEQUENCE</scope>
    <source>
        <strain evidence="9">Gambia16-554</strain>
    </source>
</reference>
<comment type="catalytic activity">
    <reaction evidence="6 7">
        <text>orotidine 5'-phosphate + H(+) = UMP + CO2</text>
        <dbReference type="Rhea" id="RHEA:11596"/>
        <dbReference type="ChEBI" id="CHEBI:15378"/>
        <dbReference type="ChEBI" id="CHEBI:16526"/>
        <dbReference type="ChEBI" id="CHEBI:57538"/>
        <dbReference type="ChEBI" id="CHEBI:57865"/>
        <dbReference type="EC" id="4.1.1.23"/>
    </reaction>
</comment>
<evidence type="ECO:0000256" key="2">
    <source>
        <dbReference type="ARBA" id="ARBA00008847"/>
    </source>
</evidence>
<feature type="domain" description="Orotidine 5'-phosphate decarboxylase" evidence="8">
    <location>
        <begin position="16"/>
        <end position="263"/>
    </location>
</feature>
<proteinExistence type="inferred from homology"/>
<evidence type="ECO:0000256" key="6">
    <source>
        <dbReference type="ARBA" id="ARBA00049157"/>
    </source>
</evidence>
<dbReference type="CDD" id="cd04725">
    <property type="entry name" value="OMP_decarboxylase_like"/>
    <property type="match status" value="1"/>
</dbReference>
<dbReference type="PANTHER" id="PTHR43375:SF1">
    <property type="entry name" value="OROTIDINE 5'-PHOSPHATE DECARBOXYLASE"/>
    <property type="match status" value="1"/>
</dbReference>
<reference evidence="9" key="1">
    <citation type="journal article" date="2021" name="PeerJ">
        <title>Extensive microbial diversity within the chicken gut microbiome revealed by metagenomics and culture.</title>
        <authorList>
            <person name="Gilroy R."/>
            <person name="Ravi A."/>
            <person name="Getino M."/>
            <person name="Pursley I."/>
            <person name="Horton D.L."/>
            <person name="Alikhan N.F."/>
            <person name="Baker D."/>
            <person name="Gharbi K."/>
            <person name="Hall N."/>
            <person name="Watson M."/>
            <person name="Adriaenssens E.M."/>
            <person name="Foster-Nyarko E."/>
            <person name="Jarju S."/>
            <person name="Secka A."/>
            <person name="Antonio M."/>
            <person name="Oren A."/>
            <person name="Chaudhuri R.R."/>
            <person name="La Ragione R."/>
            <person name="Hildebrand F."/>
            <person name="Pallen M.J."/>
        </authorList>
    </citation>
    <scope>NUCLEOTIDE SEQUENCE</scope>
    <source>
        <strain evidence="9">Gambia16-554</strain>
    </source>
</reference>
<accession>A0A9D2GS56</accession>
<evidence type="ECO:0000256" key="1">
    <source>
        <dbReference type="ARBA" id="ARBA00004861"/>
    </source>
</evidence>
<keyword evidence="3 7" id="KW-0210">Decarboxylase</keyword>
<name>A0A9D2GS56_9BACT</name>
<dbReference type="InterPro" id="IPR001754">
    <property type="entry name" value="OMPdeCOase_dom"/>
</dbReference>
<dbReference type="Gene3D" id="3.20.20.70">
    <property type="entry name" value="Aldolase class I"/>
    <property type="match status" value="1"/>
</dbReference>
<protein>
    <recommendedName>
        <fullName evidence="7">Orotidine 5'-phosphate decarboxylase</fullName>
        <ecNumber evidence="7">4.1.1.23</ecNumber>
    </recommendedName>
    <alternativeName>
        <fullName evidence="7">OMP decarboxylase</fullName>
        <shortName evidence="7">OMPDCase</shortName>
        <shortName evidence="7">OMPdecase</shortName>
    </alternativeName>
</protein>
<dbReference type="Proteomes" id="UP000824115">
    <property type="component" value="Unassembled WGS sequence"/>
</dbReference>
<dbReference type="InterPro" id="IPR018089">
    <property type="entry name" value="OMPdecase_AS"/>
</dbReference>
<dbReference type="EC" id="4.1.1.23" evidence="7"/>
<dbReference type="SMART" id="SM00934">
    <property type="entry name" value="OMPdecase"/>
    <property type="match status" value="1"/>
</dbReference>
<comment type="pathway">
    <text evidence="1 7">Pyrimidine metabolism; UMP biosynthesis via de novo pathway; UMP from orotate: step 2/2.</text>
</comment>